<dbReference type="CDD" id="cd00637">
    <property type="entry name" value="7tm_classA_rhodopsin-like"/>
    <property type="match status" value="1"/>
</dbReference>
<evidence type="ECO:0000256" key="5">
    <source>
        <dbReference type="ARBA" id="ARBA00023040"/>
    </source>
</evidence>
<feature type="transmembrane region" description="Helical" evidence="9">
    <location>
        <begin position="75"/>
        <end position="99"/>
    </location>
</feature>
<evidence type="ECO:0000256" key="1">
    <source>
        <dbReference type="ARBA" id="ARBA00004651"/>
    </source>
</evidence>
<accession>A0A3S1BW04</accession>
<dbReference type="EMBL" id="RQTK01000039">
    <property type="protein sequence ID" value="RUS90118.1"/>
    <property type="molecule type" value="Genomic_DNA"/>
</dbReference>
<dbReference type="SUPFAM" id="SSF81321">
    <property type="entry name" value="Family A G protein-coupled receptor-like"/>
    <property type="match status" value="1"/>
</dbReference>
<evidence type="ECO:0000256" key="4">
    <source>
        <dbReference type="ARBA" id="ARBA00022989"/>
    </source>
</evidence>
<dbReference type="Gene3D" id="1.20.1070.10">
    <property type="entry name" value="Rhodopsin 7-helix transmembrane proteins"/>
    <property type="match status" value="1"/>
</dbReference>
<feature type="non-terminal residue" evidence="10">
    <location>
        <position position="1"/>
    </location>
</feature>
<gene>
    <name evidence="10" type="ORF">EGW08_002085</name>
</gene>
<protein>
    <recommendedName>
        <fullName evidence="12">G-protein coupled receptors family 1 profile domain-containing protein</fullName>
    </recommendedName>
</protein>
<feature type="transmembrane region" description="Helical" evidence="9">
    <location>
        <begin position="6"/>
        <end position="25"/>
    </location>
</feature>
<dbReference type="PROSITE" id="PS00237">
    <property type="entry name" value="G_PROTEIN_RECEP_F1_1"/>
    <property type="match status" value="1"/>
</dbReference>
<keyword evidence="5" id="KW-0297">G-protein coupled receptor</keyword>
<feature type="transmembrane region" description="Helical" evidence="9">
    <location>
        <begin position="245"/>
        <end position="266"/>
    </location>
</feature>
<evidence type="ECO:0000256" key="7">
    <source>
        <dbReference type="ARBA" id="ARBA00023170"/>
    </source>
</evidence>
<dbReference type="GO" id="GO:0005886">
    <property type="term" value="C:plasma membrane"/>
    <property type="evidence" value="ECO:0007669"/>
    <property type="project" value="UniProtKB-SubCell"/>
</dbReference>
<name>A0A3S1BW04_ELYCH</name>
<feature type="transmembrane region" description="Helical" evidence="9">
    <location>
        <begin position="119"/>
        <end position="138"/>
    </location>
</feature>
<dbReference type="PANTHER" id="PTHR24249:SF372">
    <property type="entry name" value="G-PROTEIN COUPLED RECEPTORS FAMILY 1 PROFILE DOMAIN-CONTAINING PROTEIN"/>
    <property type="match status" value="1"/>
</dbReference>
<evidence type="ECO:0000256" key="8">
    <source>
        <dbReference type="ARBA" id="ARBA00023224"/>
    </source>
</evidence>
<keyword evidence="3 9" id="KW-0812">Transmembrane</keyword>
<keyword evidence="11" id="KW-1185">Reference proteome</keyword>
<dbReference type="GO" id="GO:0004930">
    <property type="term" value="F:G protein-coupled receptor activity"/>
    <property type="evidence" value="ECO:0007669"/>
    <property type="project" value="UniProtKB-KW"/>
</dbReference>
<organism evidence="10 11">
    <name type="scientific">Elysia chlorotica</name>
    <name type="common">Eastern emerald elysia</name>
    <name type="synonym">Sea slug</name>
    <dbReference type="NCBI Taxonomy" id="188477"/>
    <lineage>
        <taxon>Eukaryota</taxon>
        <taxon>Metazoa</taxon>
        <taxon>Spiralia</taxon>
        <taxon>Lophotrochozoa</taxon>
        <taxon>Mollusca</taxon>
        <taxon>Gastropoda</taxon>
        <taxon>Heterobranchia</taxon>
        <taxon>Euthyneura</taxon>
        <taxon>Panpulmonata</taxon>
        <taxon>Sacoglossa</taxon>
        <taxon>Placobranchoidea</taxon>
        <taxon>Plakobranchidae</taxon>
        <taxon>Elysia</taxon>
    </lineage>
</organism>
<sequence length="310" mass="35419">LVYYKIEVAIYVITIFTNSITVTLLSCYRRMRILSNLFFACLAVTEFVQGFFGVTFNVLRIYWFTGDLSCVKAEGVMFLLVGWWLSTLFGYCSVMLITLERWLFIAHPFVHQRFYTAKFMFGVVGFAMGLCVIGSGIFSTGDARSANVGISFPLLHTIFSLLIVCTYAHIILISYRQQRSIRAQTVRPADLSATSHRDRRTNLGVKNAEKDRARSFSSSAKENKIKSKCKSKSKSKNTVAHNWKAVKISATVFCMYFCFMSPWIYYEAVASFIYGPRRATSEISQALNTLTCLHFCSNFFVYSFQNCDFR</sequence>
<keyword evidence="8" id="KW-0807">Transducer</keyword>
<feature type="transmembrane region" description="Helical" evidence="9">
    <location>
        <begin position="37"/>
        <end position="63"/>
    </location>
</feature>
<comment type="subcellular location">
    <subcellularLocation>
        <location evidence="1">Cell membrane</location>
        <topology evidence="1">Multi-pass membrane protein</topology>
    </subcellularLocation>
</comment>
<proteinExistence type="predicted"/>
<dbReference type="PANTHER" id="PTHR24249">
    <property type="entry name" value="HISTAMINE RECEPTOR-RELATED G-PROTEIN COUPLED RECEPTOR"/>
    <property type="match status" value="1"/>
</dbReference>
<keyword evidence="7" id="KW-0675">Receptor</keyword>
<dbReference type="InterPro" id="IPR000276">
    <property type="entry name" value="GPCR_Rhodpsn"/>
</dbReference>
<evidence type="ECO:0008006" key="12">
    <source>
        <dbReference type="Google" id="ProtNLM"/>
    </source>
</evidence>
<evidence type="ECO:0000256" key="3">
    <source>
        <dbReference type="ARBA" id="ARBA00022692"/>
    </source>
</evidence>
<keyword evidence="4 9" id="KW-1133">Transmembrane helix</keyword>
<evidence type="ECO:0000313" key="11">
    <source>
        <dbReference type="Proteomes" id="UP000271974"/>
    </source>
</evidence>
<reference evidence="10 11" key="1">
    <citation type="submission" date="2019-01" db="EMBL/GenBank/DDBJ databases">
        <title>A draft genome assembly of the solar-powered sea slug Elysia chlorotica.</title>
        <authorList>
            <person name="Cai H."/>
            <person name="Li Q."/>
            <person name="Fang X."/>
            <person name="Li J."/>
            <person name="Curtis N.E."/>
            <person name="Altenburger A."/>
            <person name="Shibata T."/>
            <person name="Feng M."/>
            <person name="Maeda T."/>
            <person name="Schwartz J.A."/>
            <person name="Shigenobu S."/>
            <person name="Lundholm N."/>
            <person name="Nishiyama T."/>
            <person name="Yang H."/>
            <person name="Hasebe M."/>
            <person name="Li S."/>
            <person name="Pierce S.K."/>
            <person name="Wang J."/>
        </authorList>
    </citation>
    <scope>NUCLEOTIDE SEQUENCE [LARGE SCALE GENOMIC DNA]</scope>
    <source>
        <strain evidence="10">EC2010</strain>
        <tissue evidence="10">Whole organism of an adult</tissue>
    </source>
</reference>
<comment type="caution">
    <text evidence="10">The sequence shown here is derived from an EMBL/GenBank/DDBJ whole genome shotgun (WGS) entry which is preliminary data.</text>
</comment>
<keyword evidence="6 9" id="KW-0472">Membrane</keyword>
<evidence type="ECO:0000313" key="10">
    <source>
        <dbReference type="EMBL" id="RUS90118.1"/>
    </source>
</evidence>
<dbReference type="Proteomes" id="UP000271974">
    <property type="component" value="Unassembled WGS sequence"/>
</dbReference>
<feature type="non-terminal residue" evidence="10">
    <location>
        <position position="310"/>
    </location>
</feature>
<evidence type="ECO:0000256" key="6">
    <source>
        <dbReference type="ARBA" id="ARBA00023136"/>
    </source>
</evidence>
<keyword evidence="2" id="KW-1003">Cell membrane</keyword>
<evidence type="ECO:0000256" key="2">
    <source>
        <dbReference type="ARBA" id="ARBA00022475"/>
    </source>
</evidence>
<dbReference type="InterPro" id="IPR050569">
    <property type="entry name" value="TAAR"/>
</dbReference>
<dbReference type="AlphaFoldDB" id="A0A3S1BW04"/>
<evidence type="ECO:0000256" key="9">
    <source>
        <dbReference type="SAM" id="Phobius"/>
    </source>
</evidence>
<feature type="transmembrane region" description="Helical" evidence="9">
    <location>
        <begin position="150"/>
        <end position="172"/>
    </location>
</feature>
<dbReference type="OrthoDB" id="6130592at2759"/>